<evidence type="ECO:0000256" key="2">
    <source>
        <dbReference type="SAM" id="MobiDB-lite"/>
    </source>
</evidence>
<feature type="compositionally biased region" description="Polar residues" evidence="2">
    <location>
        <begin position="71"/>
        <end position="83"/>
    </location>
</feature>
<feature type="compositionally biased region" description="Low complexity" evidence="2">
    <location>
        <begin position="674"/>
        <end position="742"/>
    </location>
</feature>
<feature type="chain" id="PRO_5040224715" evidence="3">
    <location>
        <begin position="20"/>
        <end position="1033"/>
    </location>
</feature>
<dbReference type="Pfam" id="PF15474">
    <property type="entry name" value="MU117"/>
    <property type="match status" value="1"/>
</dbReference>
<feature type="compositionally biased region" description="Acidic residues" evidence="2">
    <location>
        <begin position="248"/>
        <end position="265"/>
    </location>
</feature>
<protein>
    <submittedName>
        <fullName evidence="4">Meiotically up-regulated gene family-domain-containing protein</fullName>
    </submittedName>
</protein>
<feature type="compositionally biased region" description="Low complexity" evidence="2">
    <location>
        <begin position="54"/>
        <end position="70"/>
    </location>
</feature>
<evidence type="ECO:0000256" key="3">
    <source>
        <dbReference type="SAM" id="SignalP"/>
    </source>
</evidence>
<dbReference type="AlphaFoldDB" id="A0A9P8W7E3"/>
<evidence type="ECO:0000313" key="4">
    <source>
        <dbReference type="EMBL" id="KAH6892376.1"/>
    </source>
</evidence>
<accession>A0A9P8W7E3</accession>
<keyword evidence="3" id="KW-0732">Signal</keyword>
<keyword evidence="5" id="KW-1185">Reference proteome</keyword>
<evidence type="ECO:0000313" key="5">
    <source>
        <dbReference type="Proteomes" id="UP000777438"/>
    </source>
</evidence>
<proteinExistence type="predicted"/>
<feature type="compositionally biased region" description="Low complexity" evidence="2">
    <location>
        <begin position="266"/>
        <end position="287"/>
    </location>
</feature>
<feature type="compositionally biased region" description="Acidic residues" evidence="2">
    <location>
        <begin position="297"/>
        <end position="307"/>
    </location>
</feature>
<feature type="region of interest" description="Disordered" evidence="2">
    <location>
        <begin position="430"/>
        <end position="449"/>
    </location>
</feature>
<name>A0A9P8W7E3_9HYPO</name>
<gene>
    <name evidence="4" type="ORF">B0T10DRAFT_594082</name>
</gene>
<dbReference type="OrthoDB" id="3257981at2759"/>
<dbReference type="EMBL" id="JAGPYM010000007">
    <property type="protein sequence ID" value="KAH6892376.1"/>
    <property type="molecule type" value="Genomic_DNA"/>
</dbReference>
<feature type="region of interest" description="Disordered" evidence="2">
    <location>
        <begin position="246"/>
        <end position="310"/>
    </location>
</feature>
<feature type="region of interest" description="Disordered" evidence="2">
    <location>
        <begin position="50"/>
        <end position="83"/>
    </location>
</feature>
<feature type="region of interest" description="Disordered" evidence="2">
    <location>
        <begin position="670"/>
        <end position="750"/>
    </location>
</feature>
<reference evidence="4 5" key="1">
    <citation type="journal article" date="2021" name="Nat. Commun.">
        <title>Genetic determinants of endophytism in the Arabidopsis root mycobiome.</title>
        <authorList>
            <person name="Mesny F."/>
            <person name="Miyauchi S."/>
            <person name="Thiergart T."/>
            <person name="Pickel B."/>
            <person name="Atanasova L."/>
            <person name="Karlsson M."/>
            <person name="Huettel B."/>
            <person name="Barry K.W."/>
            <person name="Haridas S."/>
            <person name="Chen C."/>
            <person name="Bauer D."/>
            <person name="Andreopoulos W."/>
            <person name="Pangilinan J."/>
            <person name="LaButti K."/>
            <person name="Riley R."/>
            <person name="Lipzen A."/>
            <person name="Clum A."/>
            <person name="Drula E."/>
            <person name="Henrissat B."/>
            <person name="Kohler A."/>
            <person name="Grigoriev I.V."/>
            <person name="Martin F.M."/>
            <person name="Hacquard S."/>
        </authorList>
    </citation>
    <scope>NUCLEOTIDE SEQUENCE [LARGE SCALE GENOMIC DNA]</scope>
    <source>
        <strain evidence="4 5">MPI-CAGE-CH-0241</strain>
    </source>
</reference>
<dbReference type="Proteomes" id="UP000777438">
    <property type="component" value="Unassembled WGS sequence"/>
</dbReference>
<comment type="caution">
    <text evidence="4">The sequence shown here is derived from an EMBL/GenBank/DDBJ whole genome shotgun (WGS) entry which is preliminary data.</text>
</comment>
<feature type="signal peptide" evidence="3">
    <location>
        <begin position="1"/>
        <end position="19"/>
    </location>
</feature>
<organism evidence="4 5">
    <name type="scientific">Thelonectria olida</name>
    <dbReference type="NCBI Taxonomy" id="1576542"/>
    <lineage>
        <taxon>Eukaryota</taxon>
        <taxon>Fungi</taxon>
        <taxon>Dikarya</taxon>
        <taxon>Ascomycota</taxon>
        <taxon>Pezizomycotina</taxon>
        <taxon>Sordariomycetes</taxon>
        <taxon>Hypocreomycetidae</taxon>
        <taxon>Hypocreales</taxon>
        <taxon>Nectriaceae</taxon>
        <taxon>Thelonectria</taxon>
    </lineage>
</organism>
<feature type="coiled-coil region" evidence="1">
    <location>
        <begin position="148"/>
        <end position="175"/>
    </location>
</feature>
<sequence length="1033" mass="110361">MLPSLGIVTAALLLSGVQAAVPRLVPRGPSNETTTTTSIAESTFSTPIFSLPADTTDSTTELPATTSTTDFPESTVDSTPTFGSNGGITISGVVTMPSASLPTSFQTTGTGAFGDIGAAATNAGNSFLDVASAASSIAANPSPSAEELQAFQNQAQDEFEQLSNIEAQLKQIDQNSLSEDDSHKTEAAIAGLAALLAFYSTQLAAIAPVIATPALAAGVFAEVAPALAAAAAGELLSKALDELKELDQDGDDGDDNDDDDDDDSTSTENSTSATSTETSTTTSATSSCSALPYTLELPEDPDDDDSGDDLKRSIAGRVQLDGRGLLEKRGKRPAYFAGCTPAKKLTFPNNPNAEALVEAEAKPKAGTNKNYNEFVVKWYDRKISCEDLSPGWEKIETAKAQERGLDKFTVDHIWELKFFTDYFESFLPVKGPDPTKPAPPEDQPAKHGPAQITCEEFDEIFRKPECILTKVVGSVPSPDNPEFVALRSNLNKAKGAMFKPGGLNDNFFTREWKGNLATEIQVLQDLGITVAVFNQPQVVALFEKTNQRMYNTLQGIDNRVRDNSITVQNTNFNFANTYESFMASRLAQSADQAWKFVQEWMATVEAKLATMDPESEETQRLQKNFDGFKNSPYASQGHYSFAVNTDLANGGGAPVQFKRDLWARDGSCALEQPETTTADESTTEVTLTTTTPGFSTTTAEPTTEEATTTPTTLSTTTVSSQSTTEQTTTSVPTTSEAVPTTSQAPIPNPDGTNVHVNAGCILINGSPRCASDAGNIASVYESSYNVASDPNQSEGTTLILSGFDSGNDNHLHSTPTCQLQARWPANYGDVYFGADGCLYDSGSNKIFDQCCSTPDSNNSGLTTNPFVAPAPPDTSQSFGDHDGSSICRSFGKDTCLAAASRYVDDIVYHQYTSAVWPDSTGADIANEIFPVVGPFIEDLFGINYGCTVIWTCDDDDAFSQGMTGKQIKDQMLNIYNLNGAKGCGSTYLNNRCHVTVNGCNNCRDEGRDGTIWNPYDVYSGTYGDANDGFPPRR</sequence>
<keyword evidence="1" id="KW-0175">Coiled coil</keyword>
<dbReference type="InterPro" id="IPR029167">
    <property type="entry name" value="Mug117"/>
</dbReference>
<evidence type="ECO:0000256" key="1">
    <source>
        <dbReference type="SAM" id="Coils"/>
    </source>
</evidence>